<proteinExistence type="predicted"/>
<accession>A0A8J6AHC0</accession>
<name>A0A8J6AHC0_GALPY</name>
<gene>
    <name evidence="1" type="ORF">J0S82_008638</name>
</gene>
<keyword evidence="2" id="KW-1185">Reference proteome</keyword>
<protein>
    <submittedName>
        <fullName evidence="1">Uncharacterized protein</fullName>
    </submittedName>
</protein>
<dbReference type="EMBL" id="JAGFMF010011830">
    <property type="protein sequence ID" value="KAG8511414.1"/>
    <property type="molecule type" value="Genomic_DNA"/>
</dbReference>
<dbReference type="AlphaFoldDB" id="A0A8J6AHC0"/>
<reference evidence="1" key="1">
    <citation type="journal article" date="2021" name="Evol. Appl.">
        <title>The genome of the Pyrenean desman and the effects of bottlenecks and inbreeding on the genomic landscape of an endangered species.</title>
        <authorList>
            <person name="Escoda L."/>
            <person name="Castresana J."/>
        </authorList>
    </citation>
    <scope>NUCLEOTIDE SEQUENCE</scope>
    <source>
        <strain evidence="1">IBE-C5619</strain>
    </source>
</reference>
<dbReference type="Proteomes" id="UP000700334">
    <property type="component" value="Unassembled WGS sequence"/>
</dbReference>
<evidence type="ECO:0000313" key="1">
    <source>
        <dbReference type="EMBL" id="KAG8511414.1"/>
    </source>
</evidence>
<sequence length="105" mass="11855">MPTMYLAISTNKSMKRHRGLQDSPSLTCLLRIILNLAHVPPFLPLHTHISWYFINIRHVLSFLEGAAPSAPEQPTDKVENQVRLPDQPDVPPAYNSQFVPGMLNI</sequence>
<comment type="caution">
    <text evidence="1">The sequence shown here is derived from an EMBL/GenBank/DDBJ whole genome shotgun (WGS) entry which is preliminary data.</text>
</comment>
<evidence type="ECO:0000313" key="2">
    <source>
        <dbReference type="Proteomes" id="UP000700334"/>
    </source>
</evidence>
<organism evidence="1 2">
    <name type="scientific">Galemys pyrenaicus</name>
    <name type="common">Iberian desman</name>
    <name type="synonym">Pyrenean desman</name>
    <dbReference type="NCBI Taxonomy" id="202257"/>
    <lineage>
        <taxon>Eukaryota</taxon>
        <taxon>Metazoa</taxon>
        <taxon>Chordata</taxon>
        <taxon>Craniata</taxon>
        <taxon>Vertebrata</taxon>
        <taxon>Euteleostomi</taxon>
        <taxon>Mammalia</taxon>
        <taxon>Eutheria</taxon>
        <taxon>Laurasiatheria</taxon>
        <taxon>Eulipotyphla</taxon>
        <taxon>Talpidae</taxon>
        <taxon>Galemys</taxon>
    </lineage>
</organism>